<evidence type="ECO:0000256" key="5">
    <source>
        <dbReference type="ARBA" id="ARBA00022692"/>
    </source>
</evidence>
<keyword evidence="6 8" id="KW-1133">Transmembrane helix</keyword>
<keyword evidence="7 8" id="KW-0472">Membrane</keyword>
<evidence type="ECO:0000313" key="10">
    <source>
        <dbReference type="Proteomes" id="UP000004848"/>
    </source>
</evidence>
<comment type="caution">
    <text evidence="9">The sequence shown here is derived from an EMBL/GenBank/DDBJ whole genome shotgun (WGS) entry which is preliminary data.</text>
</comment>
<evidence type="ECO:0000313" key="9">
    <source>
        <dbReference type="EMBL" id="EAV40246.1"/>
    </source>
</evidence>
<evidence type="ECO:0000256" key="2">
    <source>
        <dbReference type="ARBA" id="ARBA00009142"/>
    </source>
</evidence>
<evidence type="ECO:0000256" key="8">
    <source>
        <dbReference type="RuleBase" id="RU363041"/>
    </source>
</evidence>
<comment type="subcellular location">
    <subcellularLocation>
        <location evidence="1 8">Cell membrane</location>
        <topology evidence="1 8">Multi-pass membrane protein</topology>
    </subcellularLocation>
</comment>
<feature type="transmembrane region" description="Helical" evidence="8">
    <location>
        <begin position="80"/>
        <end position="99"/>
    </location>
</feature>
<feature type="transmembrane region" description="Helical" evidence="8">
    <location>
        <begin position="49"/>
        <end position="68"/>
    </location>
</feature>
<dbReference type="OrthoDB" id="5472127at2"/>
<dbReference type="InterPro" id="IPR002781">
    <property type="entry name" value="TM_pro_TauE-like"/>
</dbReference>
<sequence length="245" mass="25370">MTTLELLPATLPWLYCAIAVITGTVLQRIAGAGFGMIASPVMVLAAPDWVPGTILLLGVFVGFGSFFGSKDSVNFRDLPFGLIGRVIGAVFAAYIARLVVGSSYLPIAVGFIVLFAVLLSCLGLSFKIGKLSLVIAGTIGGVMATLTGIGAAPMAVLYSSVEARRSAATQNMFFGFGMAISIAALTVAGLITFKQLAFALSLAPLVPLSIWLSKPLAQRVEKGSIRPWALGLATTSASILIISSI</sequence>
<keyword evidence="4 8" id="KW-1003">Cell membrane</keyword>
<feature type="transmembrane region" description="Helical" evidence="8">
    <location>
        <begin position="105"/>
        <end position="126"/>
    </location>
</feature>
<evidence type="ECO:0000256" key="7">
    <source>
        <dbReference type="ARBA" id="ARBA00023136"/>
    </source>
</evidence>
<proteinExistence type="inferred from homology"/>
<comment type="similarity">
    <text evidence="2 8">Belongs to the 4-toluene sulfonate uptake permease (TSUP) (TC 2.A.102) family.</text>
</comment>
<feature type="transmembrane region" description="Helical" evidence="8">
    <location>
        <begin position="12"/>
        <end position="37"/>
    </location>
</feature>
<feature type="transmembrane region" description="Helical" evidence="8">
    <location>
        <begin position="172"/>
        <end position="191"/>
    </location>
</feature>
<feature type="transmembrane region" description="Helical" evidence="8">
    <location>
        <begin position="133"/>
        <end position="152"/>
    </location>
</feature>
<protein>
    <recommendedName>
        <fullName evidence="8">Probable membrane transporter protein</fullName>
    </recommendedName>
</protein>
<dbReference type="PANTHER" id="PTHR30269:SF37">
    <property type="entry name" value="MEMBRANE TRANSPORTER PROTEIN"/>
    <property type="match status" value="1"/>
</dbReference>
<keyword evidence="5 8" id="KW-0812">Transmembrane</keyword>
<dbReference type="PANTHER" id="PTHR30269">
    <property type="entry name" value="TRANSMEMBRANE PROTEIN YFCA"/>
    <property type="match status" value="1"/>
</dbReference>
<gene>
    <name evidence="9" type="ORF">SIAM614_00270</name>
</gene>
<dbReference type="Proteomes" id="UP000004848">
    <property type="component" value="Unassembled WGS sequence"/>
</dbReference>
<reference evidence="9 10" key="1">
    <citation type="submission" date="2006-05" db="EMBL/GenBank/DDBJ databases">
        <authorList>
            <person name="King G."/>
            <person name="Ferriera S."/>
            <person name="Johnson J."/>
            <person name="Kravitz S."/>
            <person name="Beeson K."/>
            <person name="Sutton G."/>
            <person name="Rogers Y.-H."/>
            <person name="Friedman R."/>
            <person name="Frazier M."/>
            <person name="Venter J.C."/>
        </authorList>
    </citation>
    <scope>NUCLEOTIDE SEQUENCE [LARGE SCALE GENOMIC DNA]</scope>
    <source>
        <strain evidence="10">ATCC 25650 / DSM 13394 / JCM 20685 / NBRC 16684 / NCIMB 2208 / IAM 12614 / B1</strain>
    </source>
</reference>
<dbReference type="RefSeq" id="WP_006940410.1">
    <property type="nucleotide sequence ID" value="NZ_AAUW01000036.1"/>
</dbReference>
<dbReference type="GO" id="GO:0005886">
    <property type="term" value="C:plasma membrane"/>
    <property type="evidence" value="ECO:0007669"/>
    <property type="project" value="UniProtKB-SubCell"/>
</dbReference>
<evidence type="ECO:0000256" key="3">
    <source>
        <dbReference type="ARBA" id="ARBA00022448"/>
    </source>
</evidence>
<dbReference type="EMBL" id="AAUW01000036">
    <property type="protein sequence ID" value="EAV40246.1"/>
    <property type="molecule type" value="Genomic_DNA"/>
</dbReference>
<dbReference type="Pfam" id="PF01925">
    <property type="entry name" value="TauE"/>
    <property type="match status" value="1"/>
</dbReference>
<organism evidence="9 10">
    <name type="scientific">Roseibium aggregatum (strain ATCC 25650 / DSM 13394 / JCM 20685 / NBRC 16684 / NCIMB 2208 / IAM 12614 / B1)</name>
    <name type="common">Stappia aggregata</name>
    <dbReference type="NCBI Taxonomy" id="384765"/>
    <lineage>
        <taxon>Bacteria</taxon>
        <taxon>Pseudomonadati</taxon>
        <taxon>Pseudomonadota</taxon>
        <taxon>Alphaproteobacteria</taxon>
        <taxon>Hyphomicrobiales</taxon>
        <taxon>Stappiaceae</taxon>
        <taxon>Roseibium</taxon>
    </lineage>
</organism>
<accession>A0P400</accession>
<name>A0P400_ROSAI</name>
<dbReference type="eggNOG" id="COG0730">
    <property type="taxonomic scope" value="Bacteria"/>
</dbReference>
<dbReference type="GeneID" id="68850054"/>
<dbReference type="InterPro" id="IPR052017">
    <property type="entry name" value="TSUP"/>
</dbReference>
<keyword evidence="3" id="KW-0813">Transport</keyword>
<dbReference type="AlphaFoldDB" id="A0P400"/>
<evidence type="ECO:0000256" key="6">
    <source>
        <dbReference type="ARBA" id="ARBA00022989"/>
    </source>
</evidence>
<evidence type="ECO:0000256" key="1">
    <source>
        <dbReference type="ARBA" id="ARBA00004651"/>
    </source>
</evidence>
<evidence type="ECO:0000256" key="4">
    <source>
        <dbReference type="ARBA" id="ARBA00022475"/>
    </source>
</evidence>